<evidence type="ECO:0000313" key="2">
    <source>
        <dbReference type="Proteomes" id="UP000054408"/>
    </source>
</evidence>
<name>A0A0L0DSR7_THETB</name>
<reference evidence="1 2" key="1">
    <citation type="submission" date="2010-05" db="EMBL/GenBank/DDBJ databases">
        <title>The Genome Sequence of Thecamonas trahens ATCC 50062.</title>
        <authorList>
            <consortium name="The Broad Institute Genome Sequencing Platform"/>
            <person name="Russ C."/>
            <person name="Cuomo C."/>
            <person name="Shea T."/>
            <person name="Young S.K."/>
            <person name="Zeng Q."/>
            <person name="Koehrsen M."/>
            <person name="Haas B."/>
            <person name="Borodovsky M."/>
            <person name="Guigo R."/>
            <person name="Alvarado L."/>
            <person name="Berlin A."/>
            <person name="Bochicchio J."/>
            <person name="Borenstein D."/>
            <person name="Chapman S."/>
            <person name="Chen Z."/>
            <person name="Freedman E."/>
            <person name="Gellesch M."/>
            <person name="Goldberg J."/>
            <person name="Griggs A."/>
            <person name="Gujja S."/>
            <person name="Heilman E."/>
            <person name="Heiman D."/>
            <person name="Hepburn T."/>
            <person name="Howarth C."/>
            <person name="Jen D."/>
            <person name="Larson L."/>
            <person name="Mehta T."/>
            <person name="Park D."/>
            <person name="Pearson M."/>
            <person name="Roberts A."/>
            <person name="Saif S."/>
            <person name="Shenoy N."/>
            <person name="Sisk P."/>
            <person name="Stolte C."/>
            <person name="Sykes S."/>
            <person name="Thomson T."/>
            <person name="Walk T."/>
            <person name="White J."/>
            <person name="Yandava C."/>
            <person name="Burger G."/>
            <person name="Gray M.W."/>
            <person name="Holland P.W.H."/>
            <person name="King N."/>
            <person name="Lang F.B.F."/>
            <person name="Roger A.J."/>
            <person name="Ruiz-Trillo I."/>
            <person name="Lander E."/>
            <person name="Nusbaum C."/>
        </authorList>
    </citation>
    <scope>NUCLEOTIDE SEQUENCE [LARGE SCALE GENOMIC DNA]</scope>
    <source>
        <strain evidence="1 2">ATCC 50062</strain>
    </source>
</reference>
<sequence length="154" mass="17237">MFRTPLTRLSTQCMTRAVSGRPVPKRVRQLRDASPSSRVPVSDSSWFSFGSAVSHALAVVAGMGIMVWYDSLAPEASLPEQMKGILPRLLDRDTLGDDGFESDSVLNSAFKTYIPSVFDDDEENEAHEAVRDRLKAHMPRFFHDDDDDDDDDDD</sequence>
<dbReference type="EMBL" id="GL349497">
    <property type="protein sequence ID" value="KNC55257.1"/>
    <property type="molecule type" value="Genomic_DNA"/>
</dbReference>
<keyword evidence="2" id="KW-1185">Reference proteome</keyword>
<protein>
    <submittedName>
        <fullName evidence="1">Uncharacterized protein</fullName>
    </submittedName>
</protein>
<dbReference type="AlphaFoldDB" id="A0A0L0DSR7"/>
<dbReference type="Proteomes" id="UP000054408">
    <property type="component" value="Unassembled WGS sequence"/>
</dbReference>
<evidence type="ECO:0000313" key="1">
    <source>
        <dbReference type="EMBL" id="KNC55257.1"/>
    </source>
</evidence>
<proteinExistence type="predicted"/>
<gene>
    <name evidence="1" type="ORF">AMSG_10894</name>
</gene>
<dbReference type="RefSeq" id="XP_013753185.1">
    <property type="nucleotide sequence ID" value="XM_013897731.1"/>
</dbReference>
<organism evidence="1 2">
    <name type="scientific">Thecamonas trahens ATCC 50062</name>
    <dbReference type="NCBI Taxonomy" id="461836"/>
    <lineage>
        <taxon>Eukaryota</taxon>
        <taxon>Apusozoa</taxon>
        <taxon>Apusomonadida</taxon>
        <taxon>Apusomonadidae</taxon>
        <taxon>Thecamonas</taxon>
    </lineage>
</organism>
<accession>A0A0L0DSR7</accession>
<dbReference type="GeneID" id="25569001"/>